<organism evidence="8 9">
    <name type="scientific">Stella humosa</name>
    <dbReference type="NCBI Taxonomy" id="94"/>
    <lineage>
        <taxon>Bacteria</taxon>
        <taxon>Pseudomonadati</taxon>
        <taxon>Pseudomonadota</taxon>
        <taxon>Alphaproteobacteria</taxon>
        <taxon>Rhodospirillales</taxon>
        <taxon>Stellaceae</taxon>
        <taxon>Stella</taxon>
    </lineage>
</organism>
<dbReference type="InterPro" id="IPR004408">
    <property type="entry name" value="Biotin_CoA_COase_ligase"/>
</dbReference>
<evidence type="ECO:0000256" key="1">
    <source>
        <dbReference type="ARBA" id="ARBA00022598"/>
    </source>
</evidence>
<feature type="domain" description="BPL/LPL catalytic" evidence="7">
    <location>
        <begin position="1"/>
        <end position="171"/>
    </location>
</feature>
<dbReference type="AlphaFoldDB" id="A0A3N1MG11"/>
<proteinExistence type="predicted"/>
<evidence type="ECO:0000256" key="2">
    <source>
        <dbReference type="ARBA" id="ARBA00022741"/>
    </source>
</evidence>
<dbReference type="CDD" id="cd16442">
    <property type="entry name" value="BPL"/>
    <property type="match status" value="1"/>
</dbReference>
<protein>
    <recommendedName>
        <fullName evidence="5">biotin--[biotin carboxyl-carrier protein] ligase</fullName>
        <ecNumber evidence="5">6.3.4.15</ecNumber>
    </recommendedName>
</protein>
<dbReference type="Pfam" id="PF02237">
    <property type="entry name" value="BPL_C"/>
    <property type="match status" value="1"/>
</dbReference>
<dbReference type="InterPro" id="IPR003142">
    <property type="entry name" value="BPL_C"/>
</dbReference>
<evidence type="ECO:0000313" key="8">
    <source>
        <dbReference type="EMBL" id="ROQ01677.1"/>
    </source>
</evidence>
<dbReference type="GO" id="GO:0004077">
    <property type="term" value="F:biotin--[biotin carboxyl-carrier protein] ligase activity"/>
    <property type="evidence" value="ECO:0007669"/>
    <property type="project" value="UniProtKB-EC"/>
</dbReference>
<dbReference type="InterPro" id="IPR045864">
    <property type="entry name" value="aa-tRNA-synth_II/BPL/LPL"/>
</dbReference>
<dbReference type="Gene3D" id="2.30.30.100">
    <property type="match status" value="1"/>
</dbReference>
<dbReference type="PROSITE" id="PS51733">
    <property type="entry name" value="BPL_LPL_CATALYTIC"/>
    <property type="match status" value="1"/>
</dbReference>
<keyword evidence="4" id="KW-0092">Biotin</keyword>
<dbReference type="RefSeq" id="WP_245978198.1">
    <property type="nucleotide sequence ID" value="NZ_AP019700.1"/>
</dbReference>
<dbReference type="EC" id="6.3.4.15" evidence="5"/>
<comment type="catalytic activity">
    <reaction evidence="6">
        <text>biotin + L-lysyl-[protein] + ATP = N(6)-biotinyl-L-lysyl-[protein] + AMP + diphosphate + H(+)</text>
        <dbReference type="Rhea" id="RHEA:11756"/>
        <dbReference type="Rhea" id="RHEA-COMP:9752"/>
        <dbReference type="Rhea" id="RHEA-COMP:10505"/>
        <dbReference type="ChEBI" id="CHEBI:15378"/>
        <dbReference type="ChEBI" id="CHEBI:29969"/>
        <dbReference type="ChEBI" id="CHEBI:30616"/>
        <dbReference type="ChEBI" id="CHEBI:33019"/>
        <dbReference type="ChEBI" id="CHEBI:57586"/>
        <dbReference type="ChEBI" id="CHEBI:83144"/>
        <dbReference type="ChEBI" id="CHEBI:456215"/>
        <dbReference type="EC" id="6.3.4.15"/>
    </reaction>
</comment>
<dbReference type="PANTHER" id="PTHR12835">
    <property type="entry name" value="BIOTIN PROTEIN LIGASE"/>
    <property type="match status" value="1"/>
</dbReference>
<name>A0A3N1MG11_9PROT</name>
<keyword evidence="1 8" id="KW-0436">Ligase</keyword>
<gene>
    <name evidence="8" type="ORF">EDC65_0860</name>
</gene>
<keyword evidence="9" id="KW-1185">Reference proteome</keyword>
<accession>A0A3N1MG11</accession>
<dbReference type="SUPFAM" id="SSF50037">
    <property type="entry name" value="C-terminal domain of transcriptional repressors"/>
    <property type="match status" value="1"/>
</dbReference>
<reference evidence="8 9" key="1">
    <citation type="submission" date="2018-11" db="EMBL/GenBank/DDBJ databases">
        <title>Genomic Encyclopedia of Type Strains, Phase IV (KMG-IV): sequencing the most valuable type-strain genomes for metagenomic binning, comparative biology and taxonomic classification.</title>
        <authorList>
            <person name="Goeker M."/>
        </authorList>
    </citation>
    <scope>NUCLEOTIDE SEQUENCE [LARGE SCALE GENOMIC DNA]</scope>
    <source>
        <strain evidence="8 9">DSM 5900</strain>
    </source>
</reference>
<evidence type="ECO:0000259" key="7">
    <source>
        <dbReference type="PROSITE" id="PS51733"/>
    </source>
</evidence>
<evidence type="ECO:0000256" key="6">
    <source>
        <dbReference type="ARBA" id="ARBA00047846"/>
    </source>
</evidence>
<dbReference type="InterPro" id="IPR008988">
    <property type="entry name" value="Transcriptional_repressor_C"/>
</dbReference>
<dbReference type="EMBL" id="RJKX01000011">
    <property type="protein sequence ID" value="ROQ01677.1"/>
    <property type="molecule type" value="Genomic_DNA"/>
</dbReference>
<dbReference type="InterPro" id="IPR004143">
    <property type="entry name" value="BPL_LPL_catalytic"/>
</dbReference>
<evidence type="ECO:0000313" key="9">
    <source>
        <dbReference type="Proteomes" id="UP000278222"/>
    </source>
</evidence>
<dbReference type="GO" id="GO:0005524">
    <property type="term" value="F:ATP binding"/>
    <property type="evidence" value="ECO:0007669"/>
    <property type="project" value="UniProtKB-KW"/>
</dbReference>
<dbReference type="SUPFAM" id="SSF55681">
    <property type="entry name" value="Class II aaRS and biotin synthetases"/>
    <property type="match status" value="1"/>
</dbReference>
<comment type="caution">
    <text evidence="8">The sequence shown here is derived from an EMBL/GenBank/DDBJ whole genome shotgun (WGS) entry which is preliminary data.</text>
</comment>
<evidence type="ECO:0000256" key="5">
    <source>
        <dbReference type="ARBA" id="ARBA00024227"/>
    </source>
</evidence>
<dbReference type="PANTHER" id="PTHR12835:SF5">
    <property type="entry name" value="BIOTIN--PROTEIN LIGASE"/>
    <property type="match status" value="1"/>
</dbReference>
<sequence>MALDAVGSTNDEAFRLAREGAAEITMVTARSQTGGRGRRGRTWASPPGNLYSSFLLRPDRPAAGLAELSFVAAVAAAEACSGLLPASAGVELKWPNDLLIDGAKLSGILVETEQGPDGRPVVALGIGINVAHAPEGTPYPATALSHHAAVVLEDVASALGAAVARWYGLWLDQGFAPVRAAWSAAAIRPGRPLSVRIGQETIAGGFAGIDESGALLLDLPAGTRRRVLAGDVIFQTG</sequence>
<keyword evidence="3" id="KW-0067">ATP-binding</keyword>
<dbReference type="Pfam" id="PF03099">
    <property type="entry name" value="BPL_LplA_LipB"/>
    <property type="match status" value="1"/>
</dbReference>
<evidence type="ECO:0000256" key="4">
    <source>
        <dbReference type="ARBA" id="ARBA00023267"/>
    </source>
</evidence>
<dbReference type="Proteomes" id="UP000278222">
    <property type="component" value="Unassembled WGS sequence"/>
</dbReference>
<dbReference type="NCBIfam" id="TIGR00121">
    <property type="entry name" value="birA_ligase"/>
    <property type="match status" value="1"/>
</dbReference>
<dbReference type="Gene3D" id="3.30.930.10">
    <property type="entry name" value="Bira Bifunctional Protein, Domain 2"/>
    <property type="match status" value="1"/>
</dbReference>
<evidence type="ECO:0000256" key="3">
    <source>
        <dbReference type="ARBA" id="ARBA00022840"/>
    </source>
</evidence>
<keyword evidence="2" id="KW-0547">Nucleotide-binding</keyword>
<dbReference type="GO" id="GO:0005737">
    <property type="term" value="C:cytoplasm"/>
    <property type="evidence" value="ECO:0007669"/>
    <property type="project" value="TreeGrafter"/>
</dbReference>